<keyword evidence="1" id="KW-0732">Signal</keyword>
<protein>
    <submittedName>
        <fullName evidence="2">Uncharacterized protein (TIGR02001 family)</fullName>
    </submittedName>
</protein>
<feature type="signal peptide" evidence="1">
    <location>
        <begin position="1"/>
        <end position="22"/>
    </location>
</feature>
<sequence>MKKLIAVAALLASSAIAPATLAQDVSVSTSIDYVTEYVFRGVSLEDSAIQPGIEVSVGDFSVGAWASTGLGSDSMADTDEIDFYAGYGFSLSDTVSASVGATLYHYPDGGDTLEFSAGVGFDTVLSPSVTAYYDIDLEAFTLEGGLGHSFPVSEATSFDLGVTGGLVMVDGGGDYEYGQATASLGYAFTEDVSVYAAANYVLSSEDTLGFTKTTPKDNLFYLGVGVAAGF</sequence>
<dbReference type="InParanoid" id="A0A420WF28"/>
<dbReference type="Pfam" id="PF09694">
    <property type="entry name" value="Gcw_chp"/>
    <property type="match status" value="1"/>
</dbReference>
<dbReference type="Proteomes" id="UP000282211">
    <property type="component" value="Unassembled WGS sequence"/>
</dbReference>
<evidence type="ECO:0000256" key="1">
    <source>
        <dbReference type="SAM" id="SignalP"/>
    </source>
</evidence>
<dbReference type="AlphaFoldDB" id="A0A420WF28"/>
<dbReference type="EMBL" id="RBII01000002">
    <property type="protein sequence ID" value="RKQ69569.1"/>
    <property type="molecule type" value="Genomic_DNA"/>
</dbReference>
<name>A0A420WF28_9PROT</name>
<reference evidence="2 3" key="1">
    <citation type="submission" date="2018-10" db="EMBL/GenBank/DDBJ databases">
        <title>Genomic Encyclopedia of Type Strains, Phase IV (KMG-IV): sequencing the most valuable type-strain genomes for metagenomic binning, comparative biology and taxonomic classification.</title>
        <authorList>
            <person name="Goeker M."/>
        </authorList>
    </citation>
    <scope>NUCLEOTIDE SEQUENCE [LARGE SCALE GENOMIC DNA]</scope>
    <source>
        <strain evidence="2 3">DSM 22008</strain>
    </source>
</reference>
<dbReference type="OrthoDB" id="9793561at2"/>
<keyword evidence="3" id="KW-1185">Reference proteome</keyword>
<dbReference type="InterPro" id="IPR010239">
    <property type="entry name" value="CHP02001"/>
</dbReference>
<accession>A0A420WF28</accession>
<comment type="caution">
    <text evidence="2">The sequence shown here is derived from an EMBL/GenBank/DDBJ whole genome shotgun (WGS) entry which is preliminary data.</text>
</comment>
<dbReference type="NCBIfam" id="TIGR02001">
    <property type="entry name" value="gcw_chp"/>
    <property type="match status" value="1"/>
</dbReference>
<organism evidence="2 3">
    <name type="scientific">Litorimonas taeanensis</name>
    <dbReference type="NCBI Taxonomy" id="568099"/>
    <lineage>
        <taxon>Bacteria</taxon>
        <taxon>Pseudomonadati</taxon>
        <taxon>Pseudomonadota</taxon>
        <taxon>Alphaproteobacteria</taxon>
        <taxon>Maricaulales</taxon>
        <taxon>Robiginitomaculaceae</taxon>
    </lineage>
</organism>
<dbReference type="SUPFAM" id="SSF56935">
    <property type="entry name" value="Porins"/>
    <property type="match status" value="1"/>
</dbReference>
<gene>
    <name evidence="2" type="ORF">DES40_2370</name>
</gene>
<evidence type="ECO:0000313" key="3">
    <source>
        <dbReference type="Proteomes" id="UP000282211"/>
    </source>
</evidence>
<proteinExistence type="predicted"/>
<dbReference type="RefSeq" id="WP_121102400.1">
    <property type="nucleotide sequence ID" value="NZ_RBII01000002.1"/>
</dbReference>
<evidence type="ECO:0000313" key="2">
    <source>
        <dbReference type="EMBL" id="RKQ69569.1"/>
    </source>
</evidence>
<feature type="chain" id="PRO_5019221776" evidence="1">
    <location>
        <begin position="23"/>
        <end position="230"/>
    </location>
</feature>